<name>A0ACB8YU48_CICIN</name>
<dbReference type="EMBL" id="CM042017">
    <property type="protein sequence ID" value="KAI3689249.1"/>
    <property type="molecule type" value="Genomic_DNA"/>
</dbReference>
<gene>
    <name evidence="1" type="ORF">L2E82_47202</name>
</gene>
<dbReference type="Proteomes" id="UP001055811">
    <property type="component" value="Linkage Group LG09"/>
</dbReference>
<proteinExistence type="predicted"/>
<evidence type="ECO:0000313" key="1">
    <source>
        <dbReference type="EMBL" id="KAI3689249.1"/>
    </source>
</evidence>
<keyword evidence="2" id="KW-1185">Reference proteome</keyword>
<accession>A0ACB8YU48</accession>
<comment type="caution">
    <text evidence="1">The sequence shown here is derived from an EMBL/GenBank/DDBJ whole genome shotgun (WGS) entry which is preliminary data.</text>
</comment>
<reference evidence="1 2" key="2">
    <citation type="journal article" date="2022" name="Mol. Ecol. Resour.">
        <title>The genomes of chicory, endive, great burdock and yacon provide insights into Asteraceae paleo-polyploidization history and plant inulin production.</title>
        <authorList>
            <person name="Fan W."/>
            <person name="Wang S."/>
            <person name="Wang H."/>
            <person name="Wang A."/>
            <person name="Jiang F."/>
            <person name="Liu H."/>
            <person name="Zhao H."/>
            <person name="Xu D."/>
            <person name="Zhang Y."/>
        </authorList>
    </citation>
    <scope>NUCLEOTIDE SEQUENCE [LARGE SCALE GENOMIC DNA]</scope>
    <source>
        <strain evidence="2">cv. Punajuju</strain>
        <tissue evidence="1">Leaves</tissue>
    </source>
</reference>
<organism evidence="1 2">
    <name type="scientific">Cichorium intybus</name>
    <name type="common">Chicory</name>
    <dbReference type="NCBI Taxonomy" id="13427"/>
    <lineage>
        <taxon>Eukaryota</taxon>
        <taxon>Viridiplantae</taxon>
        <taxon>Streptophyta</taxon>
        <taxon>Embryophyta</taxon>
        <taxon>Tracheophyta</taxon>
        <taxon>Spermatophyta</taxon>
        <taxon>Magnoliopsida</taxon>
        <taxon>eudicotyledons</taxon>
        <taxon>Gunneridae</taxon>
        <taxon>Pentapetalae</taxon>
        <taxon>asterids</taxon>
        <taxon>campanulids</taxon>
        <taxon>Asterales</taxon>
        <taxon>Asteraceae</taxon>
        <taxon>Cichorioideae</taxon>
        <taxon>Cichorieae</taxon>
        <taxon>Cichoriinae</taxon>
        <taxon>Cichorium</taxon>
    </lineage>
</organism>
<evidence type="ECO:0000313" key="2">
    <source>
        <dbReference type="Proteomes" id="UP001055811"/>
    </source>
</evidence>
<reference evidence="2" key="1">
    <citation type="journal article" date="2022" name="Mol. Ecol. Resour.">
        <title>The genomes of chicory, endive, great burdock and yacon provide insights into Asteraceae palaeo-polyploidization history and plant inulin production.</title>
        <authorList>
            <person name="Fan W."/>
            <person name="Wang S."/>
            <person name="Wang H."/>
            <person name="Wang A."/>
            <person name="Jiang F."/>
            <person name="Liu H."/>
            <person name="Zhao H."/>
            <person name="Xu D."/>
            <person name="Zhang Y."/>
        </authorList>
    </citation>
    <scope>NUCLEOTIDE SEQUENCE [LARGE SCALE GENOMIC DNA]</scope>
    <source>
        <strain evidence="2">cv. Punajuju</strain>
    </source>
</reference>
<sequence>MVIPLRENSRGIGQQTSEVNARISLSPHSSFSFYNAERRIETLFIYTKIKPQFDYKIDTTIFYHNCFVEANCLLKSVDYPTAPLFSISPSFQNLGYRVSAYRVS</sequence>
<protein>
    <submittedName>
        <fullName evidence="1">Uncharacterized protein</fullName>
    </submittedName>
</protein>